<reference evidence="4 5" key="1">
    <citation type="submission" date="2016-10" db="EMBL/GenBank/DDBJ databases">
        <authorList>
            <person name="de Groot N.N."/>
        </authorList>
    </citation>
    <scope>NUCLEOTIDE SEQUENCE [LARGE SCALE GENOMIC DNA]</scope>
    <source>
        <strain evidence="4 5">DSM 569</strain>
    </source>
</reference>
<evidence type="ECO:0000313" key="4">
    <source>
        <dbReference type="EMBL" id="SDF79825.1"/>
    </source>
</evidence>
<dbReference type="HAMAP" id="MF_01212">
    <property type="entry name" value="dGTPase_type2"/>
    <property type="match status" value="1"/>
</dbReference>
<dbReference type="InterPro" id="IPR003607">
    <property type="entry name" value="HD/PDEase_dom"/>
</dbReference>
<dbReference type="NCBIfam" id="TIGR01353">
    <property type="entry name" value="dGTP_triPase"/>
    <property type="match status" value="1"/>
</dbReference>
<feature type="domain" description="HD" evidence="3">
    <location>
        <begin position="84"/>
        <end position="228"/>
    </location>
</feature>
<evidence type="ECO:0000313" key="5">
    <source>
        <dbReference type="Proteomes" id="UP000183404"/>
    </source>
</evidence>
<sequence>MSNKWYKKGIELMKKIDDSLAPYAVKNLNKNIRRKYSENIANENDDRTCFQHDRDRIIHSRAFRRLRSKTQVFLSAKGDHYRTRLSHTLEVSQIARSIARVFSLNEDLVEAIALGHDLGHTPFGHIGERILNEILSGDKMITKKCGGFKHNYNSLKVADSFEKSYNDFRGLNLTNYTREGILKHTNLYFNGSRIYDPKLDLDDLNPDLDVPSFLEGQVVAIADEIAQITHDLEDAFRAGIISIDDKDLNEIKVFNQARKDTQTNADMNVQQIRSGLIRVLINKLVRDVIDTTAVNLEKISFNPENDKLFYWIVDFSEEMKKQYENIKKILTEKLMYSYEISRMDKKGEMYIEKLFEAYYSNPGRLPDYVFENYNSLNRERKITRSTFDKGTISYLQNDIVFIRTIAEHIAGMTDIYAIDEYRRLYLPDVTSITNI</sequence>
<dbReference type="GO" id="GO:0016793">
    <property type="term" value="F:triphosphoric monoester hydrolase activity"/>
    <property type="evidence" value="ECO:0007669"/>
    <property type="project" value="InterPro"/>
</dbReference>
<gene>
    <name evidence="4" type="ORF">SAMN04244560_01254</name>
</gene>
<dbReference type="InterPro" id="IPR026875">
    <property type="entry name" value="PHydrolase_assoc_dom"/>
</dbReference>
<comment type="similarity">
    <text evidence="2">Belongs to the dGTPase family. Type 2 subfamily.</text>
</comment>
<keyword evidence="1 2" id="KW-0378">Hydrolase</keyword>
<dbReference type="SMART" id="SM00471">
    <property type="entry name" value="HDc"/>
    <property type="match status" value="1"/>
</dbReference>
<organism evidence="4 5">
    <name type="scientific">Thermoanaerobacter thermohydrosulfuricus</name>
    <name type="common">Clostridium thermohydrosulfuricum</name>
    <dbReference type="NCBI Taxonomy" id="1516"/>
    <lineage>
        <taxon>Bacteria</taxon>
        <taxon>Bacillati</taxon>
        <taxon>Bacillota</taxon>
        <taxon>Clostridia</taxon>
        <taxon>Thermoanaerobacterales</taxon>
        <taxon>Thermoanaerobacteraceae</taxon>
        <taxon>Thermoanaerobacter</taxon>
    </lineage>
</organism>
<dbReference type="PANTHER" id="PTHR35795:SF1">
    <property type="entry name" value="BIS(5'-NUCLEOSYL)-TETRAPHOSPHATASE, SYMMETRICAL"/>
    <property type="match status" value="1"/>
</dbReference>
<dbReference type="RefSeq" id="WP_074592523.1">
    <property type="nucleotide sequence ID" value="NZ_FNBS01000024.1"/>
</dbReference>
<dbReference type="Proteomes" id="UP000183404">
    <property type="component" value="Unassembled WGS sequence"/>
</dbReference>
<dbReference type="InterPro" id="IPR051094">
    <property type="entry name" value="Diverse_Catalytic_Enzymes"/>
</dbReference>
<dbReference type="Pfam" id="PF13286">
    <property type="entry name" value="HD_assoc"/>
    <property type="match status" value="1"/>
</dbReference>
<name>A0A1G7P0K5_THETY</name>
<dbReference type="CDD" id="cd00077">
    <property type="entry name" value="HDc"/>
    <property type="match status" value="1"/>
</dbReference>
<proteinExistence type="inferred from homology"/>
<dbReference type="EMBL" id="FNBS01000024">
    <property type="protein sequence ID" value="SDF79825.1"/>
    <property type="molecule type" value="Genomic_DNA"/>
</dbReference>
<dbReference type="SUPFAM" id="SSF109604">
    <property type="entry name" value="HD-domain/PDEase-like"/>
    <property type="match status" value="1"/>
</dbReference>
<dbReference type="PROSITE" id="PS51831">
    <property type="entry name" value="HD"/>
    <property type="match status" value="1"/>
</dbReference>
<dbReference type="AlphaFoldDB" id="A0A1G7P0K5"/>
<dbReference type="PANTHER" id="PTHR35795">
    <property type="entry name" value="SLR1885 PROTEIN"/>
    <property type="match status" value="1"/>
</dbReference>
<evidence type="ECO:0000256" key="1">
    <source>
        <dbReference type="ARBA" id="ARBA00022801"/>
    </source>
</evidence>
<accession>A0A1G7P0K5</accession>
<dbReference type="InterPro" id="IPR006674">
    <property type="entry name" value="HD_domain"/>
</dbReference>
<dbReference type="Pfam" id="PF01966">
    <property type="entry name" value="HD"/>
    <property type="match status" value="1"/>
</dbReference>
<protein>
    <recommendedName>
        <fullName evidence="2">Deoxyguanosinetriphosphate triphosphohydrolase-like protein</fullName>
    </recommendedName>
</protein>
<evidence type="ECO:0000256" key="2">
    <source>
        <dbReference type="HAMAP-Rule" id="MF_01212"/>
    </source>
</evidence>
<dbReference type="InterPro" id="IPR006261">
    <property type="entry name" value="dGTPase"/>
</dbReference>
<dbReference type="Gene3D" id="1.10.3210.10">
    <property type="entry name" value="Hypothetical protein af1432"/>
    <property type="match status" value="1"/>
</dbReference>
<evidence type="ECO:0000259" key="3">
    <source>
        <dbReference type="PROSITE" id="PS51831"/>
    </source>
</evidence>
<dbReference type="InterPro" id="IPR023023">
    <property type="entry name" value="dNTPase_2"/>
</dbReference>